<gene>
    <name evidence="4" type="ORF">ACFPOE_19860</name>
</gene>
<dbReference type="PANTHER" id="PTHR12526:SF510">
    <property type="entry name" value="D-INOSITOL 3-PHOSPHATE GLYCOSYLTRANSFERASE"/>
    <property type="match status" value="1"/>
</dbReference>
<dbReference type="SUPFAM" id="SSF53756">
    <property type="entry name" value="UDP-Glycosyltransferase/glycogen phosphorylase"/>
    <property type="match status" value="1"/>
</dbReference>
<dbReference type="PANTHER" id="PTHR12526">
    <property type="entry name" value="GLYCOSYLTRANSFERASE"/>
    <property type="match status" value="1"/>
</dbReference>
<proteinExistence type="predicted"/>
<name>A0ABW0NKZ8_9BURK</name>
<reference evidence="5" key="1">
    <citation type="journal article" date="2019" name="Int. J. Syst. Evol. Microbiol.">
        <title>The Global Catalogue of Microorganisms (GCM) 10K type strain sequencing project: providing services to taxonomists for standard genome sequencing and annotation.</title>
        <authorList>
            <consortium name="The Broad Institute Genomics Platform"/>
            <consortium name="The Broad Institute Genome Sequencing Center for Infectious Disease"/>
            <person name="Wu L."/>
            <person name="Ma J."/>
        </authorList>
    </citation>
    <scope>NUCLEOTIDE SEQUENCE [LARGE SCALE GENOMIC DNA]</scope>
    <source>
        <strain evidence="5">CCUG 57401</strain>
    </source>
</reference>
<organism evidence="4 5">
    <name type="scientific">Caenimonas terrae</name>
    <dbReference type="NCBI Taxonomy" id="696074"/>
    <lineage>
        <taxon>Bacteria</taxon>
        <taxon>Pseudomonadati</taxon>
        <taxon>Pseudomonadota</taxon>
        <taxon>Betaproteobacteria</taxon>
        <taxon>Burkholderiales</taxon>
        <taxon>Comamonadaceae</taxon>
        <taxon>Caenimonas</taxon>
    </lineage>
</organism>
<evidence type="ECO:0000259" key="3">
    <source>
        <dbReference type="Pfam" id="PF00534"/>
    </source>
</evidence>
<dbReference type="Gene3D" id="3.40.50.2000">
    <property type="entry name" value="Glycogen Phosphorylase B"/>
    <property type="match status" value="2"/>
</dbReference>
<evidence type="ECO:0000313" key="4">
    <source>
        <dbReference type="EMBL" id="MFC5499808.1"/>
    </source>
</evidence>
<keyword evidence="2 4" id="KW-0808">Transferase</keyword>
<comment type="caution">
    <text evidence="4">The sequence shown here is derived from an EMBL/GenBank/DDBJ whole genome shotgun (WGS) entry which is preliminary data.</text>
</comment>
<evidence type="ECO:0000313" key="5">
    <source>
        <dbReference type="Proteomes" id="UP001596037"/>
    </source>
</evidence>
<dbReference type="Pfam" id="PF00534">
    <property type="entry name" value="Glycos_transf_1"/>
    <property type="match status" value="1"/>
</dbReference>
<dbReference type="EMBL" id="JBHSMF010000010">
    <property type="protein sequence ID" value="MFC5499808.1"/>
    <property type="molecule type" value="Genomic_DNA"/>
</dbReference>
<dbReference type="CDD" id="cd03801">
    <property type="entry name" value="GT4_PimA-like"/>
    <property type="match status" value="1"/>
</dbReference>
<feature type="domain" description="Glycosyl transferase family 1" evidence="3">
    <location>
        <begin position="192"/>
        <end position="358"/>
    </location>
</feature>
<dbReference type="EC" id="2.4.-.-" evidence="4"/>
<dbReference type="Proteomes" id="UP001596037">
    <property type="component" value="Unassembled WGS sequence"/>
</dbReference>
<evidence type="ECO:0000256" key="2">
    <source>
        <dbReference type="ARBA" id="ARBA00022679"/>
    </source>
</evidence>
<keyword evidence="5" id="KW-1185">Reference proteome</keyword>
<dbReference type="RefSeq" id="WP_376852057.1">
    <property type="nucleotide sequence ID" value="NZ_JBHSMF010000010.1"/>
</dbReference>
<keyword evidence="1 4" id="KW-0328">Glycosyltransferase</keyword>
<evidence type="ECO:0000256" key="1">
    <source>
        <dbReference type="ARBA" id="ARBA00022676"/>
    </source>
</evidence>
<protein>
    <submittedName>
        <fullName evidence="4">Glycosyltransferase family 4 protein</fullName>
        <ecNumber evidence="4">2.4.-.-</ecNumber>
    </submittedName>
</protein>
<dbReference type="InterPro" id="IPR001296">
    <property type="entry name" value="Glyco_trans_1"/>
</dbReference>
<accession>A0ABW0NKZ8</accession>
<dbReference type="GO" id="GO:0016757">
    <property type="term" value="F:glycosyltransferase activity"/>
    <property type="evidence" value="ECO:0007669"/>
    <property type="project" value="UniProtKB-KW"/>
</dbReference>
<sequence length="381" mass="42094">MSEPGARLRIAVLNRVFSGSGGGAESYSIRLVEQLAARHEIHVFAQVIGHQWPGVTYHLVSSPLRRPRWVNQLWYAVATWWATRRGFDVVHSHENGWQGRVQTIHVKPVRHNLLAGLQGWRRALRWLKIASSPRLLTYIWLEGARFRPRPGRQVVLTSSTLRADAMAAYPHAIGAMSIVTPGVAMPEGSWDRAAARRHLGLPASGRLLLFVANDFARKGLTTLLAALVMLPRDVQLAVVGHTRQAQRFRDLAAAAGVEKRVHFLGALDGVEQAYRAADVLVHPTLDDTFAMVVLEGLAHGLPVVVSGPAQCGISTLLRDGKDALLLTDPQDSKELVGTLQRLLSDQALQQRLSANGRAFARAHSWEHAAAQYERLYRKSLV</sequence>